<protein>
    <submittedName>
        <fullName evidence="1">Lipopolysaccharide core heptose(I) kinase RfaP</fullName>
    </submittedName>
</protein>
<comment type="caution">
    <text evidence="1">The sequence shown here is derived from an EMBL/GenBank/DDBJ whole genome shotgun (WGS) entry which is preliminary data.</text>
</comment>
<dbReference type="SUPFAM" id="SSF56112">
    <property type="entry name" value="Protein kinase-like (PK-like)"/>
    <property type="match status" value="1"/>
</dbReference>
<reference evidence="1 2" key="1">
    <citation type="submission" date="2018-05" db="EMBL/GenBank/DDBJ databases">
        <title>Coraliomargarita sinensis sp. nov., isolated from a marine solar saltern.</title>
        <authorList>
            <person name="Zhou L.Y."/>
        </authorList>
    </citation>
    <scope>NUCLEOTIDE SEQUENCE [LARGE SCALE GENOMIC DNA]</scope>
    <source>
        <strain evidence="1 2">WN38</strain>
    </source>
</reference>
<keyword evidence="1" id="KW-0808">Transferase</keyword>
<dbReference type="FunCoup" id="A0A317ZD06">
    <property type="interactions" value="33"/>
</dbReference>
<dbReference type="EMBL" id="QHJQ01000012">
    <property type="protein sequence ID" value="PXA03105.1"/>
    <property type="molecule type" value="Genomic_DNA"/>
</dbReference>
<sequence>MHSPIATQGTNINMYLDLDPQLQNALEQERDVFEWFLQPRGQTHREVKHRLTYEVNLGDLHIFVKRHLGCGWKEVIKEWYRFRKPVVSARNEWEGASILNKAGLRVPKVLGKGERGRYPHAVESFVALEALENCENLEHFKKGWLGFEGTRWVELKQYLVGEIARITRTMHRCGINHRDLYINHFLVNHSIILDWNPGRTLPLYLIDLHRVQKRKEVPARWLQKDLSALLFSALDVGLTSADCVRFLKEYLGADWKKEFWEKKRLWTKIVRRAIRLYNGFHRKPPTLPKLLRTN</sequence>
<gene>
    <name evidence="1" type="ORF">DDZ13_13640</name>
</gene>
<proteinExistence type="predicted"/>
<dbReference type="NCBIfam" id="NF011703">
    <property type="entry name" value="PRK15123.1"/>
    <property type="match status" value="1"/>
</dbReference>
<dbReference type="Proteomes" id="UP000247099">
    <property type="component" value="Unassembled WGS sequence"/>
</dbReference>
<evidence type="ECO:0000313" key="1">
    <source>
        <dbReference type="EMBL" id="PXA03105.1"/>
    </source>
</evidence>
<dbReference type="GO" id="GO:0016301">
    <property type="term" value="F:kinase activity"/>
    <property type="evidence" value="ECO:0007669"/>
    <property type="project" value="UniProtKB-KW"/>
</dbReference>
<evidence type="ECO:0000313" key="2">
    <source>
        <dbReference type="Proteomes" id="UP000247099"/>
    </source>
</evidence>
<organism evidence="1 2">
    <name type="scientific">Coraliomargarita sinensis</name>
    <dbReference type="NCBI Taxonomy" id="2174842"/>
    <lineage>
        <taxon>Bacteria</taxon>
        <taxon>Pseudomonadati</taxon>
        <taxon>Verrucomicrobiota</taxon>
        <taxon>Opitutia</taxon>
        <taxon>Puniceicoccales</taxon>
        <taxon>Coraliomargaritaceae</taxon>
        <taxon>Coraliomargarita</taxon>
    </lineage>
</organism>
<dbReference type="AlphaFoldDB" id="A0A317ZD06"/>
<dbReference type="InParanoid" id="A0A317ZD06"/>
<keyword evidence="1" id="KW-0418">Kinase</keyword>
<dbReference type="Pfam" id="PF06293">
    <property type="entry name" value="Kdo"/>
    <property type="match status" value="1"/>
</dbReference>
<accession>A0A317ZD06</accession>
<dbReference type="InterPro" id="IPR011009">
    <property type="entry name" value="Kinase-like_dom_sf"/>
</dbReference>
<name>A0A317ZD06_9BACT</name>
<keyword evidence="2" id="KW-1185">Reference proteome</keyword>